<gene>
    <name evidence="1" type="ORF">OOZ53_11995</name>
</gene>
<sequence>MSATEMELMLSGHGLTTAQIFYRIPDFRTMLQSYLWQEYDTAPDFPKLHGFLDFWHENLDGPIHSVQFTHRHLIRPGEWRRVDHEIILH</sequence>
<evidence type="ECO:0000313" key="1">
    <source>
        <dbReference type="EMBL" id="MDA4846076.1"/>
    </source>
</evidence>
<dbReference type="Proteomes" id="UP001148313">
    <property type="component" value="Unassembled WGS sequence"/>
</dbReference>
<protein>
    <submittedName>
        <fullName evidence="1">Aspartate-semialdehyde dehydrogenase</fullName>
    </submittedName>
</protein>
<name>A0ABT4VN13_9HYPH</name>
<dbReference type="EMBL" id="JAPJZH010000006">
    <property type="protein sequence ID" value="MDA4846076.1"/>
    <property type="molecule type" value="Genomic_DNA"/>
</dbReference>
<accession>A0ABT4VN13</accession>
<comment type="caution">
    <text evidence="1">The sequence shown here is derived from an EMBL/GenBank/DDBJ whole genome shotgun (WGS) entry which is preliminary data.</text>
</comment>
<proteinExistence type="predicted"/>
<keyword evidence="2" id="KW-1185">Reference proteome</keyword>
<dbReference type="RefSeq" id="WP_271089794.1">
    <property type="nucleotide sequence ID" value="NZ_JAPJZH010000006.1"/>
</dbReference>
<dbReference type="Pfam" id="PF06233">
    <property type="entry name" value="Usg"/>
    <property type="match status" value="1"/>
</dbReference>
<dbReference type="InterPro" id="IPR009354">
    <property type="entry name" value="Usg"/>
</dbReference>
<reference evidence="1" key="1">
    <citation type="submission" date="2022-11" db="EMBL/GenBank/DDBJ databases">
        <title>Hoeflea poritis sp. nov., isolated from scleractinian coral Porites lutea.</title>
        <authorList>
            <person name="Zhang G."/>
            <person name="Wei Q."/>
            <person name="Cai L."/>
        </authorList>
    </citation>
    <scope>NUCLEOTIDE SEQUENCE</scope>
    <source>
        <strain evidence="1">E7-10</strain>
    </source>
</reference>
<organism evidence="1 2">
    <name type="scientific">Hoeflea poritis</name>
    <dbReference type="NCBI Taxonomy" id="2993659"/>
    <lineage>
        <taxon>Bacteria</taxon>
        <taxon>Pseudomonadati</taxon>
        <taxon>Pseudomonadota</taxon>
        <taxon>Alphaproteobacteria</taxon>
        <taxon>Hyphomicrobiales</taxon>
        <taxon>Rhizobiaceae</taxon>
        <taxon>Hoeflea</taxon>
    </lineage>
</organism>
<evidence type="ECO:0000313" key="2">
    <source>
        <dbReference type="Proteomes" id="UP001148313"/>
    </source>
</evidence>